<protein>
    <submittedName>
        <fullName evidence="1">Uncharacterized protein</fullName>
    </submittedName>
</protein>
<evidence type="ECO:0000313" key="2">
    <source>
        <dbReference type="Proteomes" id="UP000279306"/>
    </source>
</evidence>
<proteinExistence type="predicted"/>
<dbReference type="EMBL" id="LR134356">
    <property type="protein sequence ID" value="VEG58330.1"/>
    <property type="molecule type" value="Genomic_DNA"/>
</dbReference>
<accession>A0A448J0T3</accession>
<keyword evidence="2" id="KW-1185">Reference proteome</keyword>
<organism evidence="1 2">
    <name type="scientific">Mycolicibacterium aurum</name>
    <name type="common">Mycobacterium aurum</name>
    <dbReference type="NCBI Taxonomy" id="1791"/>
    <lineage>
        <taxon>Bacteria</taxon>
        <taxon>Bacillati</taxon>
        <taxon>Actinomycetota</taxon>
        <taxon>Actinomycetes</taxon>
        <taxon>Mycobacteriales</taxon>
        <taxon>Mycobacteriaceae</taxon>
        <taxon>Mycolicibacterium</taxon>
    </lineage>
</organism>
<dbReference type="Proteomes" id="UP000279306">
    <property type="component" value="Chromosome"/>
</dbReference>
<gene>
    <name evidence="1" type="ORF">NCTC10437_05359</name>
</gene>
<dbReference type="KEGG" id="mauu:NCTC10437_05359"/>
<reference evidence="1 2" key="1">
    <citation type="submission" date="2018-12" db="EMBL/GenBank/DDBJ databases">
        <authorList>
            <consortium name="Pathogen Informatics"/>
        </authorList>
    </citation>
    <scope>NUCLEOTIDE SEQUENCE [LARGE SCALE GENOMIC DNA]</scope>
    <source>
        <strain evidence="1 2">NCTC10437</strain>
    </source>
</reference>
<name>A0A448J0T3_MYCAU</name>
<evidence type="ECO:0000313" key="1">
    <source>
        <dbReference type="EMBL" id="VEG58330.1"/>
    </source>
</evidence>
<dbReference type="STRING" id="1791.GCA_001049355_01949"/>
<dbReference type="AlphaFoldDB" id="A0A448J0T3"/>
<sequence>MAGPNIRGASNPVPMECGKCIGTNAETRRAWFDWRLNPTLASNCWGDLHTASCWQEPSSPQPEIETRINNNDPKFLQRTAVPSATRTSWTDLRGLVPPVDTRPFAMAACTTTPEKRHGALRPGLYESREGQLGREVNERFLIRHMETRVSRIEYVLPPGFHSGEQLATVRRLSFSVMEINSLKENAWAFGYVQRDNTWIRVHTEGDEG</sequence>